<name>M3G3W4_LEPIT</name>
<dbReference type="InterPro" id="IPR015946">
    <property type="entry name" value="KH_dom-like_a/b"/>
</dbReference>
<protein>
    <recommendedName>
        <fullName evidence="3">OsmC-like domain protein</fullName>
    </recommendedName>
</protein>
<dbReference type="InterPro" id="IPR036102">
    <property type="entry name" value="OsmC/Ohrsf"/>
</dbReference>
<evidence type="ECO:0000313" key="1">
    <source>
        <dbReference type="EMBL" id="EMG19945.1"/>
    </source>
</evidence>
<dbReference type="AlphaFoldDB" id="M3G3W4"/>
<accession>M3G3W4</accession>
<sequence length="51" mass="5837">MVVTKIELYPKVTFEGDKIPDLDTLVDLHEKAHKNCFIANSIKSKVIIQPR</sequence>
<proteinExistence type="predicted"/>
<evidence type="ECO:0008006" key="3">
    <source>
        <dbReference type="Google" id="ProtNLM"/>
    </source>
</evidence>
<evidence type="ECO:0000313" key="2">
    <source>
        <dbReference type="Proteomes" id="UP000011778"/>
    </source>
</evidence>
<comment type="caution">
    <text evidence="1">The sequence shown here is derived from an EMBL/GenBank/DDBJ whole genome shotgun (WGS) entry which is preliminary data.</text>
</comment>
<dbReference type="EMBL" id="AFMD02000462">
    <property type="protein sequence ID" value="EMG19945.1"/>
    <property type="molecule type" value="Genomic_DNA"/>
</dbReference>
<gene>
    <name evidence="1" type="ORF">LEP1GSC150_5192</name>
</gene>
<organism evidence="1 2">
    <name type="scientific">Leptospira interrogans serovar Copenhageni str. LT2050</name>
    <dbReference type="NCBI Taxonomy" id="1001598"/>
    <lineage>
        <taxon>Bacteria</taxon>
        <taxon>Pseudomonadati</taxon>
        <taxon>Spirochaetota</taxon>
        <taxon>Spirochaetia</taxon>
        <taxon>Leptospirales</taxon>
        <taxon>Leptospiraceae</taxon>
        <taxon>Leptospira</taxon>
    </lineage>
</organism>
<dbReference type="SUPFAM" id="SSF82784">
    <property type="entry name" value="OsmC-like"/>
    <property type="match status" value="1"/>
</dbReference>
<reference evidence="1 2" key="1">
    <citation type="submission" date="2013-02" db="EMBL/GenBank/DDBJ databases">
        <authorList>
            <person name="Harkins D.M."/>
            <person name="Durkin A.S."/>
            <person name="Brinkac L.M."/>
            <person name="Haft D.H."/>
            <person name="Selengut J.D."/>
            <person name="Sanka R."/>
            <person name="DePew J."/>
            <person name="Purushe J."/>
            <person name="Tulsiani S.M."/>
            <person name="Graham G.C."/>
            <person name="Burns M.-A."/>
            <person name="Dohnt M.F."/>
            <person name="Smythe L.D."/>
            <person name="McKay D.B."/>
            <person name="Craig S.B."/>
            <person name="Vinetz J.M."/>
            <person name="Sutton G.G."/>
            <person name="Nierman W.C."/>
            <person name="Fouts D.E."/>
        </authorList>
    </citation>
    <scope>NUCLEOTIDE SEQUENCE [LARGE SCALE GENOMIC DNA]</scope>
    <source>
        <strain evidence="1 2">LT2050</strain>
    </source>
</reference>
<dbReference type="Proteomes" id="UP000011778">
    <property type="component" value="Unassembled WGS sequence"/>
</dbReference>
<dbReference type="Gene3D" id="3.30.300.20">
    <property type="match status" value="1"/>
</dbReference>